<gene>
    <name evidence="2" type="ORF">G01um101477_351</name>
</gene>
<dbReference type="AlphaFoldDB" id="A0A554JBI0"/>
<comment type="caution">
    <text evidence="2">The sequence shown here is derived from an EMBL/GenBank/DDBJ whole genome shotgun (WGS) entry which is preliminary data.</text>
</comment>
<evidence type="ECO:0008006" key="4">
    <source>
        <dbReference type="Google" id="ProtNLM"/>
    </source>
</evidence>
<dbReference type="Proteomes" id="UP000319613">
    <property type="component" value="Unassembled WGS sequence"/>
</dbReference>
<dbReference type="Gene3D" id="1.10.10.10">
    <property type="entry name" value="Winged helix-like DNA-binding domain superfamily/Winged helix DNA-binding domain"/>
    <property type="match status" value="1"/>
</dbReference>
<evidence type="ECO:0000256" key="1">
    <source>
        <dbReference type="SAM" id="MobiDB-lite"/>
    </source>
</evidence>
<feature type="compositionally biased region" description="Polar residues" evidence="1">
    <location>
        <begin position="181"/>
        <end position="190"/>
    </location>
</feature>
<name>A0A554JBI0_9BACT</name>
<protein>
    <recommendedName>
        <fullName evidence="4">HTH deoR-type domain-containing protein</fullName>
    </recommendedName>
</protein>
<feature type="region of interest" description="Disordered" evidence="1">
    <location>
        <begin position="168"/>
        <end position="190"/>
    </location>
</feature>
<dbReference type="InterPro" id="IPR036388">
    <property type="entry name" value="WH-like_DNA-bd_sf"/>
</dbReference>
<accession>A0A554JBI0</accession>
<sequence length="278" mass="31825">MDNQNKNNLVNSHGENNLIKRVDIEVLFAGDSYGLFVFQKTDRLVRAVYLLTSLMSDKEPMRERTRGLANNMLENAFGMSDRIWGEEVYQRNLLFIISELSLLFDIAESSKMMSKMNHQIITSELKKLADFLITSSVNYSSAKIAFEPNLFDGDYNYVPDQTFQQTSQTQEQNNKDDSIKDNSSLNKGQNNVVSDKNIEVNKDMSFIKISASVKDKNNRQDIILSMLKSGVKLTIKDFAKNIKGCSEKTIQRELLSLVSKGILKKEGERRWSKYFIAK</sequence>
<proteinExistence type="predicted"/>
<reference evidence="2 3" key="1">
    <citation type="submission" date="2017-07" db="EMBL/GenBank/DDBJ databases">
        <title>Mechanisms for carbon and nitrogen cycling indicate functional differentiation within the Candidate Phyla Radiation.</title>
        <authorList>
            <person name="Danczak R.E."/>
            <person name="Johnston M.D."/>
            <person name="Kenah C."/>
            <person name="Slattery M."/>
            <person name="Wrighton K.C."/>
            <person name="Wilkins M.J."/>
        </authorList>
    </citation>
    <scope>NUCLEOTIDE SEQUENCE [LARGE SCALE GENOMIC DNA]</scope>
    <source>
        <strain evidence="2">Gr01-1014_77</strain>
    </source>
</reference>
<evidence type="ECO:0000313" key="3">
    <source>
        <dbReference type="Proteomes" id="UP000319613"/>
    </source>
</evidence>
<organism evidence="2 3">
    <name type="scientific">Candidatus Doudnabacteria bacterium Gr01-1014_77</name>
    <dbReference type="NCBI Taxonomy" id="2017133"/>
    <lineage>
        <taxon>Bacteria</taxon>
        <taxon>Candidatus Doudnaibacteriota</taxon>
    </lineage>
</organism>
<evidence type="ECO:0000313" key="2">
    <source>
        <dbReference type="EMBL" id="TSC65746.1"/>
    </source>
</evidence>
<dbReference type="EMBL" id="VMFF01000030">
    <property type="protein sequence ID" value="TSC65746.1"/>
    <property type="molecule type" value="Genomic_DNA"/>
</dbReference>